<keyword evidence="2" id="KW-0812">Transmembrane</keyword>
<dbReference type="Pfam" id="PF04357">
    <property type="entry name" value="TamB"/>
    <property type="match status" value="1"/>
</dbReference>
<dbReference type="Proteomes" id="UP000232883">
    <property type="component" value="Chromosome"/>
</dbReference>
<sequence>MSKLFVRILLGILAIVLLLVGFVVVIATTPWGQQLVTNQVNSYLSQKLQSPFRIGRISYSIPDWIELNDVYFKTPKGDTLINGGRMRVDLDMWGLLNNRVSLNQIELEHIRLNISRTLPDTTFNFQYILDAFDTGTADASDRPEPSDTVSTPLAINLTGIALRDVRIKYKDDVTGADVNAYMDSLRAGFSETDVDKSKYHLSTVAVNGLDVYTRLYEGLPTPPSAPDKPGDTLDLALGKWQINRAKWDIRVETADFKTKGTAERLAMESDYLYLEGEKIGIKSLDLSNADVAAILTKPTKKTTTTPPTAASAVTPGWQAKLTNVRFANNRIRYDDETAPRQKKGLDYGHLDLQNLGIDGRFLVYQDLGKRGQKISGQLRNGRFRATSGFVLQKLEGNLLYTDTTTTINKLYVQTPTSVLRDQLVLRYDSLGQLSNPRFARRVGVRVNLRQSKLSVEDVLQLAPFLADTPPFAGNSGGVFKANAQAVGTLASLNIPRLEFDMLSGTRIRASGRLTNVTDPDHIGTDITIQDASTTLADINKLAPKGSIPSSIALPPAIKLTGRLKGQLNDLILDAKLNTAWGAAAFDGKLAGFVAGKNQTYKGTLNLTDFDAGKWLKQTGTVGKVTGRATVDGRGIDVNTLTTRFDLAIQSADLNGYRYQNLDAEGKLANGNLDLLGSLKDPNANLALDIKAGLKGDFPSVTGQTVINELNLQQLKLYKDPLSLKGKINLDMTSTDPAKPIGTVSASDAVLSLSGKNYPIDSLYAKLSADGANKKVVARLPGANLALNGQFEYAQLYDIIAGEISQYIALPSFTYKRIPPPHAFTLNLKAYQNPLFQAFVPSLTRLDTVRFNAYLDNTRDTTLSATLRTGVVVYDTTTLQGSTMAIRGANNQLKVDGRIDGVLYNGMTIRQTDLNGIAANNKFRFAVVNKDSINQDLHGVSGTLSIVDSSYRFQFAPNGLLTNYQRWQTDTAGFAQYGKDGVLINRLHIKAEQQSLEISSTEQYGNAPIRVTARAIELGNLARLANQDTTLASGQLNGTVIVRDYMGTDSKLAFIGSVYVDSLKVMDKPIGNLTARFNNTSEGRISVNTALAGPYNDATVTGFYNPEDAKQALDLAIKLNRLDARTIEAFSFGELRQAKGNLTGGFTVQGAADNPKIDGSVAFDSVAFNIKQLNATYHIDQEKLAFSGQTISLNGFKLRDDQNRTLTTDGTVVLKNLPDVAYNLRLRADHFQVLNAARKDNDYAYGQAAITADLRIKGAGTSPSVNGNIKLDDGSKVSVVLPDQQLDVNESSKIVTFINHGDSLALTKYLYRPKRDSLAPRLAFDQLSNANISLDLEADEKSELTIVVDELNGDYLRARGNAQLNVGVNASGEVTVLGRYDVTEGEYSLTYQVLKRQFKIQKGGYIQFSGDPLKADINITAIYQVSTSPADLIGNESTTVDAAALNRKLPFNVALTIGNNLAAPKLDFDIRMPEADDGGASASSEFATNIENKLKTLRQDQSQVNKQVFALLILNRFLPENTSDFFSSSNNGGLDTQAEGVARNSVSKLISEQLGKLASGILKGFDVDFNLLSQTGSGNTGGTTNGARTDLNVGLSKSFLSGRLTVAVGRNFVLENAAQSATRNPNEVFDNVSLNYSLSRDGRYVLRAYRRNDYQAVLDGYIVETGVGFVITLDYNTLSDILRRSPGPSLN</sequence>
<dbReference type="Pfam" id="PF05359">
    <property type="entry name" value="DUF748"/>
    <property type="match status" value="1"/>
</dbReference>
<accession>A0A2K8Z469</accession>
<dbReference type="GO" id="GO:0009306">
    <property type="term" value="P:protein secretion"/>
    <property type="evidence" value="ECO:0007669"/>
    <property type="project" value="InterPro"/>
</dbReference>
<evidence type="ECO:0000313" key="6">
    <source>
        <dbReference type="EMBL" id="AUD04687.1"/>
    </source>
</evidence>
<reference evidence="6 7" key="1">
    <citation type="submission" date="2017-11" db="EMBL/GenBank/DDBJ databases">
        <title>Taxonomic description and genome sequences of Spirosoma HA7 sp. nov., isolated from pollen microhabitat of Corylus avellana.</title>
        <authorList>
            <person name="Ambika Manirajan B."/>
            <person name="Suarez C."/>
            <person name="Ratering S."/>
            <person name="Geissler-Plaum R."/>
            <person name="Cardinale M."/>
            <person name="Sylvia S."/>
        </authorList>
    </citation>
    <scope>NUCLEOTIDE SEQUENCE [LARGE SCALE GENOMIC DNA]</scope>
    <source>
        <strain evidence="6 7">HA7</strain>
    </source>
</reference>
<dbReference type="InterPro" id="IPR008023">
    <property type="entry name" value="DUF748"/>
</dbReference>
<dbReference type="OrthoDB" id="9811276at2"/>
<comment type="subcellular location">
    <subcellularLocation>
        <location evidence="1">Membrane</location>
        <topology evidence="1">Single-pass membrane protein</topology>
    </subcellularLocation>
</comment>
<dbReference type="InterPro" id="IPR007452">
    <property type="entry name" value="TamB_C"/>
</dbReference>
<keyword evidence="4" id="KW-0472">Membrane</keyword>
<evidence type="ECO:0000256" key="1">
    <source>
        <dbReference type="ARBA" id="ARBA00004167"/>
    </source>
</evidence>
<feature type="domain" description="Translocation and assembly module TamB C-terminal" evidence="5">
    <location>
        <begin position="1198"/>
        <end position="1652"/>
    </location>
</feature>
<evidence type="ECO:0000256" key="3">
    <source>
        <dbReference type="ARBA" id="ARBA00022989"/>
    </source>
</evidence>
<evidence type="ECO:0000256" key="4">
    <source>
        <dbReference type="ARBA" id="ARBA00023136"/>
    </source>
</evidence>
<dbReference type="RefSeq" id="WP_100990771.1">
    <property type="nucleotide sequence ID" value="NZ_CP025096.1"/>
</dbReference>
<proteinExistence type="predicted"/>
<dbReference type="PANTHER" id="PTHR36985">
    <property type="entry name" value="TRANSLOCATION AND ASSEMBLY MODULE SUBUNIT TAMB"/>
    <property type="match status" value="1"/>
</dbReference>
<name>A0A2K8Z469_9BACT</name>
<protein>
    <recommendedName>
        <fullName evidence="5">Translocation and assembly module TamB C-terminal domain-containing protein</fullName>
    </recommendedName>
</protein>
<organism evidence="6 7">
    <name type="scientific">Spirosoma pollinicola</name>
    <dbReference type="NCBI Taxonomy" id="2057025"/>
    <lineage>
        <taxon>Bacteria</taxon>
        <taxon>Pseudomonadati</taxon>
        <taxon>Bacteroidota</taxon>
        <taxon>Cytophagia</taxon>
        <taxon>Cytophagales</taxon>
        <taxon>Cytophagaceae</taxon>
        <taxon>Spirosoma</taxon>
    </lineage>
</organism>
<dbReference type="GO" id="GO:0005886">
    <property type="term" value="C:plasma membrane"/>
    <property type="evidence" value="ECO:0007669"/>
    <property type="project" value="InterPro"/>
</dbReference>
<dbReference type="KEGG" id="spir:CWM47_24260"/>
<evidence type="ECO:0000313" key="7">
    <source>
        <dbReference type="Proteomes" id="UP000232883"/>
    </source>
</evidence>
<evidence type="ECO:0000259" key="5">
    <source>
        <dbReference type="Pfam" id="PF04357"/>
    </source>
</evidence>
<evidence type="ECO:0000256" key="2">
    <source>
        <dbReference type="ARBA" id="ARBA00022692"/>
    </source>
</evidence>
<gene>
    <name evidence="6" type="ORF">CWM47_24260</name>
</gene>
<dbReference type="EMBL" id="CP025096">
    <property type="protein sequence ID" value="AUD04687.1"/>
    <property type="molecule type" value="Genomic_DNA"/>
</dbReference>
<keyword evidence="3" id="KW-1133">Transmembrane helix</keyword>
<dbReference type="PANTHER" id="PTHR36985:SF1">
    <property type="entry name" value="TRANSLOCATION AND ASSEMBLY MODULE SUBUNIT TAMB"/>
    <property type="match status" value="1"/>
</dbReference>
<keyword evidence="7" id="KW-1185">Reference proteome</keyword>